<dbReference type="Proteomes" id="UP000515847">
    <property type="component" value="Chromosome"/>
</dbReference>
<sequence length="88" mass="9550">MDGITEFAKLLKERENKLYSGPAIGVVQSVSPLKVILGDRIVLTGTRLIAAAQVFAAYAEPLSQCDEVILIPSGDGQKYYLIDKAVRI</sequence>
<evidence type="ECO:0000313" key="2">
    <source>
        <dbReference type="Proteomes" id="UP000515847"/>
    </source>
</evidence>
<dbReference type="InterPro" id="IPR022555">
    <property type="entry name" value="DUF2577"/>
</dbReference>
<gene>
    <name evidence="1" type="ORF">BR63_19230</name>
</gene>
<dbReference type="Pfam" id="PF10844">
    <property type="entry name" value="DUF2577"/>
    <property type="match status" value="1"/>
</dbReference>
<protein>
    <submittedName>
        <fullName evidence="1">DUF2577 domain-containing protein</fullName>
    </submittedName>
</protein>
<dbReference type="KEGG" id="tfr:BR63_19230"/>
<dbReference type="AlphaFoldDB" id="A0A7G6E811"/>
<keyword evidence="2" id="KW-1185">Reference proteome</keyword>
<proteinExistence type="predicted"/>
<organism evidence="1 2">
    <name type="scientific">Thermanaerosceptrum fracticalcis</name>
    <dbReference type="NCBI Taxonomy" id="1712410"/>
    <lineage>
        <taxon>Bacteria</taxon>
        <taxon>Bacillati</taxon>
        <taxon>Bacillota</taxon>
        <taxon>Clostridia</taxon>
        <taxon>Eubacteriales</taxon>
        <taxon>Peptococcaceae</taxon>
        <taxon>Thermanaerosceptrum</taxon>
    </lineage>
</organism>
<dbReference type="RefSeq" id="WP_034424972.1">
    <property type="nucleotide sequence ID" value="NZ_CP045798.1"/>
</dbReference>
<accession>A0A7G6E811</accession>
<evidence type="ECO:0000313" key="1">
    <source>
        <dbReference type="EMBL" id="QNB48215.1"/>
    </source>
</evidence>
<dbReference type="EMBL" id="CP045798">
    <property type="protein sequence ID" value="QNB48215.1"/>
    <property type="molecule type" value="Genomic_DNA"/>
</dbReference>
<name>A0A7G6E811_THEFR</name>
<dbReference type="OrthoDB" id="2974213at2"/>
<reference evidence="1 2" key="1">
    <citation type="journal article" date="2019" name="Front. Microbiol.">
        <title>Thermoanaerosceptrum fracticalcis gen. nov. sp. nov., a Novel Fumarate-Fermenting Microorganism From a Deep Fractured Carbonate Aquifer of the US Great Basin.</title>
        <authorList>
            <person name="Hamilton-Brehm S.D."/>
            <person name="Stewart L.E."/>
            <person name="Zavarin M."/>
            <person name="Caldwell M."/>
            <person name="Lawson P.A."/>
            <person name="Onstott T.C."/>
            <person name="Grzymski J."/>
            <person name="Neveux I."/>
            <person name="Lollar B.S."/>
            <person name="Russell C.E."/>
            <person name="Moser D.P."/>
        </authorList>
    </citation>
    <scope>NUCLEOTIDE SEQUENCE [LARGE SCALE GENOMIC DNA]</scope>
    <source>
        <strain evidence="1 2">DRI-13</strain>
    </source>
</reference>